<evidence type="ECO:0000313" key="6">
    <source>
        <dbReference type="EMBL" id="GAH77798.1"/>
    </source>
</evidence>
<organism evidence="6">
    <name type="scientific">marine sediment metagenome</name>
    <dbReference type="NCBI Taxonomy" id="412755"/>
    <lineage>
        <taxon>unclassified sequences</taxon>
        <taxon>metagenomes</taxon>
        <taxon>ecological metagenomes</taxon>
    </lineage>
</organism>
<dbReference type="GO" id="GO:0005737">
    <property type="term" value="C:cytoplasm"/>
    <property type="evidence" value="ECO:0007669"/>
    <property type="project" value="UniProtKB-SubCell"/>
</dbReference>
<keyword evidence="5" id="KW-0143">Chaperone</keyword>
<keyword evidence="3" id="KW-0963">Cytoplasm</keyword>
<dbReference type="Pfam" id="PF01025">
    <property type="entry name" value="GrpE"/>
    <property type="match status" value="1"/>
</dbReference>
<dbReference type="SUPFAM" id="SSF51064">
    <property type="entry name" value="Head domain of nucleotide exchange factor GrpE"/>
    <property type="match status" value="1"/>
</dbReference>
<comment type="caution">
    <text evidence="6">The sequence shown here is derived from an EMBL/GenBank/DDBJ whole genome shotgun (WGS) entry which is preliminary data.</text>
</comment>
<dbReference type="GO" id="GO:0051082">
    <property type="term" value="F:unfolded protein binding"/>
    <property type="evidence" value="ECO:0007669"/>
    <property type="project" value="TreeGrafter"/>
</dbReference>
<gene>
    <name evidence="6" type="ORF">S03H2_58833</name>
</gene>
<dbReference type="AlphaFoldDB" id="X1K6T6"/>
<comment type="subcellular location">
    <subcellularLocation>
        <location evidence="1">Cytoplasm</location>
    </subcellularLocation>
</comment>
<evidence type="ECO:0000256" key="3">
    <source>
        <dbReference type="ARBA" id="ARBA00022490"/>
    </source>
</evidence>
<protein>
    <recommendedName>
        <fullName evidence="7">Protein GrpE</fullName>
    </recommendedName>
</protein>
<dbReference type="GO" id="GO:0006457">
    <property type="term" value="P:protein folding"/>
    <property type="evidence" value="ECO:0007669"/>
    <property type="project" value="InterPro"/>
</dbReference>
<dbReference type="PANTHER" id="PTHR21237">
    <property type="entry name" value="GRPE PROTEIN"/>
    <property type="match status" value="1"/>
</dbReference>
<dbReference type="PANTHER" id="PTHR21237:SF23">
    <property type="entry name" value="GRPE PROTEIN HOMOLOG, MITOCHONDRIAL"/>
    <property type="match status" value="1"/>
</dbReference>
<dbReference type="EMBL" id="BARU01037796">
    <property type="protein sequence ID" value="GAH77798.1"/>
    <property type="molecule type" value="Genomic_DNA"/>
</dbReference>
<dbReference type="GO" id="GO:0000774">
    <property type="term" value="F:adenyl-nucleotide exchange factor activity"/>
    <property type="evidence" value="ECO:0007669"/>
    <property type="project" value="InterPro"/>
</dbReference>
<dbReference type="InterPro" id="IPR009012">
    <property type="entry name" value="GrpE_head"/>
</dbReference>
<dbReference type="GO" id="GO:0051087">
    <property type="term" value="F:protein-folding chaperone binding"/>
    <property type="evidence" value="ECO:0007669"/>
    <property type="project" value="InterPro"/>
</dbReference>
<evidence type="ECO:0000256" key="4">
    <source>
        <dbReference type="ARBA" id="ARBA00023016"/>
    </source>
</evidence>
<evidence type="ECO:0000256" key="2">
    <source>
        <dbReference type="ARBA" id="ARBA00011738"/>
    </source>
</evidence>
<comment type="subunit">
    <text evidence="2">Homodimer.</text>
</comment>
<dbReference type="FunFam" id="2.30.22.10:FF:000001">
    <property type="entry name" value="Protein GrpE"/>
    <property type="match status" value="1"/>
</dbReference>
<proteinExistence type="predicted"/>
<dbReference type="PRINTS" id="PR00773">
    <property type="entry name" value="GRPEPROTEIN"/>
</dbReference>
<keyword evidence="4" id="KW-0346">Stress response</keyword>
<dbReference type="PROSITE" id="PS01071">
    <property type="entry name" value="GRPE"/>
    <property type="match status" value="1"/>
</dbReference>
<evidence type="ECO:0000256" key="1">
    <source>
        <dbReference type="ARBA" id="ARBA00004496"/>
    </source>
</evidence>
<reference evidence="6" key="1">
    <citation type="journal article" date="2014" name="Front. Microbiol.">
        <title>High frequency of phylogenetically diverse reductive dehalogenase-homologous genes in deep subseafloor sedimentary metagenomes.</title>
        <authorList>
            <person name="Kawai M."/>
            <person name="Futagami T."/>
            <person name="Toyoda A."/>
            <person name="Takaki Y."/>
            <person name="Nishi S."/>
            <person name="Hori S."/>
            <person name="Arai W."/>
            <person name="Tsubouchi T."/>
            <person name="Morono Y."/>
            <person name="Uchiyama I."/>
            <person name="Ito T."/>
            <person name="Fujiyama A."/>
            <person name="Inagaki F."/>
            <person name="Takami H."/>
        </authorList>
    </citation>
    <scope>NUCLEOTIDE SEQUENCE</scope>
    <source>
        <strain evidence="6">Expedition CK06-06</strain>
    </source>
</reference>
<evidence type="ECO:0000256" key="5">
    <source>
        <dbReference type="ARBA" id="ARBA00023186"/>
    </source>
</evidence>
<dbReference type="GO" id="GO:0042803">
    <property type="term" value="F:protein homodimerization activity"/>
    <property type="evidence" value="ECO:0007669"/>
    <property type="project" value="InterPro"/>
</dbReference>
<dbReference type="Gene3D" id="2.30.22.10">
    <property type="entry name" value="Head domain of nucleotide exchange factor GrpE"/>
    <property type="match status" value="1"/>
</dbReference>
<name>X1K6T6_9ZZZZ</name>
<sequence>MERAFTSLPGELAKFTWVDGIKLIERKLWANLEAQGLSQIKAQGEPFDPNLHEAVRYGKGRGGVVIEELQKGYKLYDRVIRPAMVVVGDEEEKED</sequence>
<accession>X1K6T6</accession>
<evidence type="ECO:0008006" key="7">
    <source>
        <dbReference type="Google" id="ProtNLM"/>
    </source>
</evidence>
<dbReference type="InterPro" id="IPR000740">
    <property type="entry name" value="GrpE"/>
</dbReference>